<dbReference type="EMBL" id="FZOF01000007">
    <property type="protein sequence ID" value="SNS63388.1"/>
    <property type="molecule type" value="Genomic_DNA"/>
</dbReference>
<accession>A0A239G3V1</accession>
<proteinExistence type="predicted"/>
<dbReference type="AlphaFoldDB" id="A0A239G3V1"/>
<gene>
    <name evidence="1" type="ORF">SAMN05216252_107201</name>
</gene>
<reference evidence="1 2" key="1">
    <citation type="submission" date="2017-06" db="EMBL/GenBank/DDBJ databases">
        <authorList>
            <person name="Kim H.J."/>
            <person name="Triplett B.A."/>
        </authorList>
    </citation>
    <scope>NUCLEOTIDE SEQUENCE [LARGE SCALE GENOMIC DNA]</scope>
    <source>
        <strain evidence="1 2">CGMCC 4.1858</strain>
    </source>
</reference>
<name>A0A239G3V1_9ACTN</name>
<protein>
    <submittedName>
        <fullName evidence="1">Uncharacterized protein</fullName>
    </submittedName>
</protein>
<organism evidence="1 2">
    <name type="scientific">Actinacidiphila glaucinigra</name>
    <dbReference type="NCBI Taxonomy" id="235986"/>
    <lineage>
        <taxon>Bacteria</taxon>
        <taxon>Bacillati</taxon>
        <taxon>Actinomycetota</taxon>
        <taxon>Actinomycetes</taxon>
        <taxon>Kitasatosporales</taxon>
        <taxon>Streptomycetaceae</taxon>
        <taxon>Actinacidiphila</taxon>
    </lineage>
</organism>
<evidence type="ECO:0000313" key="2">
    <source>
        <dbReference type="Proteomes" id="UP000198280"/>
    </source>
</evidence>
<sequence length="70" mass="7388">MAMRQKTTAVAVQRRVLTAERQSPTICVVAFPGGAQGSARQPLDPTALSLAPQYATRIDRCGALTCADAQ</sequence>
<keyword evidence="2" id="KW-1185">Reference proteome</keyword>
<dbReference type="Proteomes" id="UP000198280">
    <property type="component" value="Unassembled WGS sequence"/>
</dbReference>
<evidence type="ECO:0000313" key="1">
    <source>
        <dbReference type="EMBL" id="SNS63388.1"/>
    </source>
</evidence>